<keyword evidence="1" id="KW-1133">Transmembrane helix</keyword>
<evidence type="ECO:0000313" key="3">
    <source>
        <dbReference type="EMBL" id="KAK0483156.1"/>
    </source>
</evidence>
<gene>
    <name evidence="3" type="ORF">IW261DRAFT_1461777</name>
</gene>
<protein>
    <recommendedName>
        <fullName evidence="5">Secreted peptide</fullName>
    </recommendedName>
</protein>
<proteinExistence type="predicted"/>
<dbReference type="AlphaFoldDB" id="A0AA39PG72"/>
<keyword evidence="1" id="KW-0812">Transmembrane</keyword>
<feature type="chain" id="PRO_5041302807" description="Secreted peptide" evidence="2">
    <location>
        <begin position="17"/>
        <end position="71"/>
    </location>
</feature>
<keyword evidence="2" id="KW-0732">Signal</keyword>
<sequence>MLGMAYLCLYVAACLGSMTLSPTFVIDSNFGTSCATPCMGRGLSLRCWSIIASTFAIRIAYVLIHAQVSHL</sequence>
<evidence type="ECO:0008006" key="5">
    <source>
        <dbReference type="Google" id="ProtNLM"/>
    </source>
</evidence>
<feature type="non-terminal residue" evidence="3">
    <location>
        <position position="71"/>
    </location>
</feature>
<organism evidence="3 4">
    <name type="scientific">Armillaria novae-zelandiae</name>
    <dbReference type="NCBI Taxonomy" id="153914"/>
    <lineage>
        <taxon>Eukaryota</taxon>
        <taxon>Fungi</taxon>
        <taxon>Dikarya</taxon>
        <taxon>Basidiomycota</taxon>
        <taxon>Agaricomycotina</taxon>
        <taxon>Agaricomycetes</taxon>
        <taxon>Agaricomycetidae</taxon>
        <taxon>Agaricales</taxon>
        <taxon>Marasmiineae</taxon>
        <taxon>Physalacriaceae</taxon>
        <taxon>Armillaria</taxon>
    </lineage>
</organism>
<name>A0AA39PG72_9AGAR</name>
<dbReference type="EMBL" id="JAUEPR010000006">
    <property type="protein sequence ID" value="KAK0483156.1"/>
    <property type="molecule type" value="Genomic_DNA"/>
</dbReference>
<dbReference type="Proteomes" id="UP001175227">
    <property type="component" value="Unassembled WGS sequence"/>
</dbReference>
<evidence type="ECO:0000256" key="2">
    <source>
        <dbReference type="SAM" id="SignalP"/>
    </source>
</evidence>
<comment type="caution">
    <text evidence="3">The sequence shown here is derived from an EMBL/GenBank/DDBJ whole genome shotgun (WGS) entry which is preliminary data.</text>
</comment>
<accession>A0AA39PG72</accession>
<keyword evidence="4" id="KW-1185">Reference proteome</keyword>
<evidence type="ECO:0000313" key="4">
    <source>
        <dbReference type="Proteomes" id="UP001175227"/>
    </source>
</evidence>
<feature type="signal peptide" evidence="2">
    <location>
        <begin position="1"/>
        <end position="16"/>
    </location>
</feature>
<keyword evidence="1" id="KW-0472">Membrane</keyword>
<reference evidence="3" key="1">
    <citation type="submission" date="2023-06" db="EMBL/GenBank/DDBJ databases">
        <authorList>
            <consortium name="Lawrence Berkeley National Laboratory"/>
            <person name="Ahrendt S."/>
            <person name="Sahu N."/>
            <person name="Indic B."/>
            <person name="Wong-Bajracharya J."/>
            <person name="Merenyi Z."/>
            <person name="Ke H.-M."/>
            <person name="Monk M."/>
            <person name="Kocsube S."/>
            <person name="Drula E."/>
            <person name="Lipzen A."/>
            <person name="Balint B."/>
            <person name="Henrissat B."/>
            <person name="Andreopoulos B."/>
            <person name="Martin F.M."/>
            <person name="Harder C.B."/>
            <person name="Rigling D."/>
            <person name="Ford K.L."/>
            <person name="Foster G.D."/>
            <person name="Pangilinan J."/>
            <person name="Papanicolaou A."/>
            <person name="Barry K."/>
            <person name="LaButti K."/>
            <person name="Viragh M."/>
            <person name="Koriabine M."/>
            <person name="Yan M."/>
            <person name="Riley R."/>
            <person name="Champramary S."/>
            <person name="Plett K.L."/>
            <person name="Tsai I.J."/>
            <person name="Slot J."/>
            <person name="Sipos G."/>
            <person name="Plett J."/>
            <person name="Nagy L.G."/>
            <person name="Grigoriev I.V."/>
        </authorList>
    </citation>
    <scope>NUCLEOTIDE SEQUENCE</scope>
    <source>
        <strain evidence="3">ICMP 16352</strain>
    </source>
</reference>
<feature type="transmembrane region" description="Helical" evidence="1">
    <location>
        <begin position="43"/>
        <end position="64"/>
    </location>
</feature>
<evidence type="ECO:0000256" key="1">
    <source>
        <dbReference type="SAM" id="Phobius"/>
    </source>
</evidence>